<accession>A0AAV8WP22</accession>
<evidence type="ECO:0000313" key="1">
    <source>
        <dbReference type="EMBL" id="KAJ8928042.1"/>
    </source>
</evidence>
<sequence length="123" mass="13562">MTGTTAICTTNNTVLCVTTMSQAAPCAEEKTLCINTTIPCLDPENPLCQNITNQQKETIVNVPCFTNLTVDINLLNETGNAQNKDFKYCVTTMALAGPEYKICSESEKENDFRNVLKGIYKNQ</sequence>
<keyword evidence="2" id="KW-1185">Reference proteome</keyword>
<gene>
    <name evidence="1" type="ORF">NQ314_019454</name>
</gene>
<dbReference type="EMBL" id="JANEYF010005497">
    <property type="protein sequence ID" value="KAJ8928042.1"/>
    <property type="molecule type" value="Genomic_DNA"/>
</dbReference>
<name>A0AAV8WP22_9CUCU</name>
<reference evidence="1" key="1">
    <citation type="journal article" date="2023" name="Insect Mol. Biol.">
        <title>Genome sequencing provides insights into the evolution of gene families encoding plant cell wall-degrading enzymes in longhorned beetles.</title>
        <authorList>
            <person name="Shin N.R."/>
            <person name="Okamura Y."/>
            <person name="Kirsch R."/>
            <person name="Pauchet Y."/>
        </authorList>
    </citation>
    <scope>NUCLEOTIDE SEQUENCE</scope>
    <source>
        <strain evidence="1">RBIC_L_NR</strain>
    </source>
</reference>
<evidence type="ECO:0000313" key="2">
    <source>
        <dbReference type="Proteomes" id="UP001162156"/>
    </source>
</evidence>
<dbReference type="Proteomes" id="UP001162156">
    <property type="component" value="Unassembled WGS sequence"/>
</dbReference>
<dbReference type="AlphaFoldDB" id="A0AAV8WP22"/>
<organism evidence="1 2">
    <name type="scientific">Rhamnusium bicolor</name>
    <dbReference type="NCBI Taxonomy" id="1586634"/>
    <lineage>
        <taxon>Eukaryota</taxon>
        <taxon>Metazoa</taxon>
        <taxon>Ecdysozoa</taxon>
        <taxon>Arthropoda</taxon>
        <taxon>Hexapoda</taxon>
        <taxon>Insecta</taxon>
        <taxon>Pterygota</taxon>
        <taxon>Neoptera</taxon>
        <taxon>Endopterygota</taxon>
        <taxon>Coleoptera</taxon>
        <taxon>Polyphaga</taxon>
        <taxon>Cucujiformia</taxon>
        <taxon>Chrysomeloidea</taxon>
        <taxon>Cerambycidae</taxon>
        <taxon>Lepturinae</taxon>
        <taxon>Rhagiini</taxon>
        <taxon>Rhamnusium</taxon>
    </lineage>
</organism>
<protein>
    <submittedName>
        <fullName evidence="1">Uncharacterized protein</fullName>
    </submittedName>
</protein>
<comment type="caution">
    <text evidence="1">The sequence shown here is derived from an EMBL/GenBank/DDBJ whole genome shotgun (WGS) entry which is preliminary data.</text>
</comment>
<proteinExistence type="predicted"/>